<protein>
    <recommendedName>
        <fullName evidence="2">Envelope fusion protein</fullName>
    </recommendedName>
</protein>
<evidence type="ECO:0008006" key="2">
    <source>
        <dbReference type="Google" id="ProtNLM"/>
    </source>
</evidence>
<evidence type="ECO:0000313" key="1">
    <source>
        <dbReference type="EMBL" id="CAD1571122.1"/>
    </source>
</evidence>
<proteinExistence type="predicted"/>
<gene>
    <name evidence="1" type="ORF">BBRV_LOCUS96543</name>
</gene>
<sequence>MNSEYYNINYITYNPGLFYEDVGKMKTVEEEWQIIATIDFMSFHHKIYDEIEPFYEKVYDQCIIYLKTECEMILKRNHYLTMLQEVPILNQHIQEIFGETDEDTPSKNKRAPLLGLIGNVQRSIFGTMDYNDYKHINKEIDRLYSSQGKITHLVNNATHLIKSEIDSMMHHMKMSVKNLQFLKNVTDKLEKQQNREADSIFRLEMAAKFSRIGDEVEHSMRILLDSTKKLVEAIDAAKHGRITQSFLSPEQLHIATKKIHNEHPELEFPIPKGVTDYAAFSRISGIRIAHTGGKILIIISLPLLNRQELQIFHVHPCAKPQRTTSGMVTASIRPKKPFLIVTEDRHHYALVEKSVLDDCSNMGNYLVCLPKFAISNSVLKPACEVMLLLRSNQETLKMCNIRLSPTIGTEWTNLGSTNKWLFSTIEEENAEIYCHGKKVASAKIHDTGIVSLGQGCHLQTPTDRISHMGTVEGGEVQIHLPAVNLDLQEITTNDTETMKHSNFSEGHELLQMPELKNLRDFDMSLEETQRKLEEIGQQKQETYHHKLMTFGTIGGIGLLSTLGICYALCSKSTAISAISTIFRCCTKGIWKPRRNENPLNNEQQIRLEQLTTVSPHTLPKQQRRMVKVISEPDLRRNSPPEEEEHFYEVVQRAVSMGAVLDNKPMLVKAKGRIISV</sequence>
<reference evidence="1" key="1">
    <citation type="submission" date="2020-07" db="EMBL/GenBank/DDBJ databases">
        <authorList>
            <person name="Ferguson B K."/>
        </authorList>
    </citation>
    <scope>NUCLEOTIDE SEQUENCE</scope>
    <source>
        <strain evidence="1">L06</strain>
    </source>
</reference>
<dbReference type="AlphaFoldDB" id="A0A6V7L3U9"/>
<accession>A0A6V7L3U9</accession>
<dbReference type="Pfam" id="PF12259">
    <property type="entry name" value="Baculo_F"/>
    <property type="match status" value="1"/>
</dbReference>
<organism evidence="1">
    <name type="scientific">Bracon brevicornis</name>
    <dbReference type="NCBI Taxonomy" id="1563983"/>
    <lineage>
        <taxon>Eukaryota</taxon>
        <taxon>Metazoa</taxon>
        <taxon>Ecdysozoa</taxon>
        <taxon>Arthropoda</taxon>
        <taxon>Hexapoda</taxon>
        <taxon>Insecta</taxon>
        <taxon>Pterygota</taxon>
        <taxon>Neoptera</taxon>
        <taxon>Endopterygota</taxon>
        <taxon>Hymenoptera</taxon>
        <taxon>Apocrita</taxon>
        <taxon>Ichneumonoidea</taxon>
        <taxon>Braconidae</taxon>
        <taxon>Braconinae</taxon>
        <taxon>Bracon</taxon>
    </lineage>
</organism>
<dbReference type="InterPro" id="IPR022048">
    <property type="entry name" value="Envelope_fusion-like"/>
</dbReference>
<name>A0A6V7L3U9_9HYME</name>
<dbReference type="EMBL" id="CADCXW020000333">
    <property type="protein sequence ID" value="CAD1571122.1"/>
    <property type="molecule type" value="Genomic_DNA"/>
</dbReference>